<protein>
    <submittedName>
        <fullName evidence="2">Glycerophosphodiester phosphodiesterase family protein</fullName>
    </submittedName>
</protein>
<dbReference type="Proteomes" id="UP000230423">
    <property type="component" value="Unassembled WGS sequence"/>
</dbReference>
<organism evidence="2 3">
    <name type="scientific">Teladorsagia circumcincta</name>
    <name type="common">Brown stomach worm</name>
    <name type="synonym">Ostertagia circumcincta</name>
    <dbReference type="NCBI Taxonomy" id="45464"/>
    <lineage>
        <taxon>Eukaryota</taxon>
        <taxon>Metazoa</taxon>
        <taxon>Ecdysozoa</taxon>
        <taxon>Nematoda</taxon>
        <taxon>Chromadorea</taxon>
        <taxon>Rhabditida</taxon>
        <taxon>Rhabditina</taxon>
        <taxon>Rhabditomorpha</taxon>
        <taxon>Strongyloidea</taxon>
        <taxon>Trichostrongylidae</taxon>
        <taxon>Teladorsagia</taxon>
    </lineage>
</organism>
<dbReference type="OrthoDB" id="197419at2759"/>
<dbReference type="EMBL" id="KZ345742">
    <property type="protein sequence ID" value="PIO72197.1"/>
    <property type="molecule type" value="Genomic_DNA"/>
</dbReference>
<accession>A0A2G9UPQ6</accession>
<dbReference type="Pfam" id="PF03009">
    <property type="entry name" value="GDPD"/>
    <property type="match status" value="1"/>
</dbReference>
<keyword evidence="3" id="KW-1185">Reference proteome</keyword>
<dbReference type="GO" id="GO:0006580">
    <property type="term" value="P:ethanolamine metabolic process"/>
    <property type="evidence" value="ECO:0007669"/>
    <property type="project" value="TreeGrafter"/>
</dbReference>
<dbReference type="PANTHER" id="PTHR46320">
    <property type="entry name" value="GLYCEROPHOSPHODIESTER PHOSPHODIESTERASE 1"/>
    <property type="match status" value="1"/>
</dbReference>
<sequence length="215" mass="24423">MSQPFQAKQSKCELVEFDVHLSADGVPVLIHDDSTGRTSKEDVIIRQATAKDIKNIPLKIVSGIKGVIPTLVEAVDWCLQNNMKMIFDIKDDDPKMIKSLTDLIKSKNLYAKAIISSFNPRVAFSVKRVDKNILTGFTSRTGYMTYEDEERRILRNCSPLLYINYIIDDLTDLGIRSFILPAFLGVDMLLLHYKCINRSFPLVFSTNFIELILVT</sequence>
<evidence type="ECO:0000259" key="1">
    <source>
        <dbReference type="PROSITE" id="PS51704"/>
    </source>
</evidence>
<evidence type="ECO:0000313" key="2">
    <source>
        <dbReference type="EMBL" id="PIO72197.1"/>
    </source>
</evidence>
<feature type="domain" description="GP-PDE" evidence="1">
    <location>
        <begin position="1"/>
        <end position="215"/>
    </location>
</feature>
<evidence type="ECO:0000313" key="3">
    <source>
        <dbReference type="Proteomes" id="UP000230423"/>
    </source>
</evidence>
<proteinExistence type="predicted"/>
<dbReference type="GO" id="GO:0006644">
    <property type="term" value="P:phospholipid metabolic process"/>
    <property type="evidence" value="ECO:0007669"/>
    <property type="project" value="TreeGrafter"/>
</dbReference>
<dbReference type="GO" id="GO:0005886">
    <property type="term" value="C:plasma membrane"/>
    <property type="evidence" value="ECO:0007669"/>
    <property type="project" value="TreeGrafter"/>
</dbReference>
<gene>
    <name evidence="2" type="ORF">TELCIR_05883</name>
</gene>
<dbReference type="GO" id="GO:0008889">
    <property type="term" value="F:glycerophosphodiester phosphodiesterase activity"/>
    <property type="evidence" value="ECO:0007669"/>
    <property type="project" value="TreeGrafter"/>
</dbReference>
<dbReference type="Gene3D" id="3.20.20.190">
    <property type="entry name" value="Phosphatidylinositol (PI) phosphodiesterase"/>
    <property type="match status" value="1"/>
</dbReference>
<reference evidence="2 3" key="1">
    <citation type="submission" date="2015-09" db="EMBL/GenBank/DDBJ databases">
        <title>Draft genome of the parasitic nematode Teladorsagia circumcincta isolate WARC Sus (inbred).</title>
        <authorList>
            <person name="Mitreva M."/>
        </authorList>
    </citation>
    <scope>NUCLEOTIDE SEQUENCE [LARGE SCALE GENOMIC DNA]</scope>
    <source>
        <strain evidence="2 3">S</strain>
    </source>
</reference>
<dbReference type="InterPro" id="IPR030395">
    <property type="entry name" value="GP_PDE_dom"/>
</dbReference>
<dbReference type="SUPFAM" id="SSF51695">
    <property type="entry name" value="PLC-like phosphodiesterases"/>
    <property type="match status" value="1"/>
</dbReference>
<dbReference type="GO" id="GO:0070291">
    <property type="term" value="P:N-acylethanolamine metabolic process"/>
    <property type="evidence" value="ECO:0007669"/>
    <property type="project" value="TreeGrafter"/>
</dbReference>
<dbReference type="PROSITE" id="PS51704">
    <property type="entry name" value="GP_PDE"/>
    <property type="match status" value="1"/>
</dbReference>
<dbReference type="InterPro" id="IPR017946">
    <property type="entry name" value="PLC-like_Pdiesterase_TIM-brl"/>
</dbReference>
<dbReference type="PANTHER" id="PTHR46320:SF1">
    <property type="entry name" value="GLYCEROPHOSPHODIESTER PHOSPHODIESTERASE 1"/>
    <property type="match status" value="1"/>
</dbReference>
<name>A0A2G9UPQ6_TELCI</name>
<dbReference type="AlphaFoldDB" id="A0A2G9UPQ6"/>